<proteinExistence type="predicted"/>
<sequence length="536" mass="59047">MFPLLTQLRGEFPDFTVRGYQDDVSASIPSPLQDYETGRKANSFVSRSEQLFASVGMPLNRSKCAVAHRESRDDNNASDQVTRAQSFKLVGIPISVSSAFHVECCTKILKKVKAVLDAAKELCREIGSKATAVALTIVRVSALTIPIHFYRNVLPTIKSTTGQGNLLGKTAVFERQCIAPAVLDILQDKITDAEEMKKFCRRLGLPVHAGGLGLPMPLDVWAPAYLGASRHLLEFGLSRPDLDKVLALGANVKDWPKDEAALKAVGKDKPQHELVCLLKEHNFNTNPAVKDSVVAPNIISAMLKSDPVSVTRQSNRHEVDRAMIADHLGRPAFSDAAGVCPICSEKHSRTVAMKGWSHAVVCPCLRGDAKVQRHDAIRDEVIRTLKEEGVAARPERWLTPKSAEAKHPLRPYRVRMDVEVRPDEGGVKPVIDIVCSDYVSDARADKVKQYQHFNVDMVPAVVSSSGRCAPWKAGGVPWPERLVEMKLLDNAAKDRLVDRVFVANWKWQCRAIVDWLTQAQAARERAAAAGQDIVSE</sequence>
<comment type="caution">
    <text evidence="1">The sequence shown here is derived from an EMBL/GenBank/DDBJ whole genome shotgun (WGS) entry which is preliminary data.</text>
</comment>
<protein>
    <recommendedName>
        <fullName evidence="3">Reverse transcriptase domain-containing protein</fullName>
    </recommendedName>
</protein>
<gene>
    <name evidence="1" type="ORF">J8273_4949</name>
</gene>
<reference evidence="1" key="1">
    <citation type="submission" date="2021-05" db="EMBL/GenBank/DDBJ databases">
        <title>A free-living protist that lacks canonical eukaryotic 1 DNA replication and segregation systems.</title>
        <authorList>
            <person name="Salas-Leiva D.E."/>
            <person name="Tromer E.C."/>
            <person name="Curtis B.A."/>
            <person name="Jerlstrom-Hultqvist J."/>
            <person name="Kolisko M."/>
            <person name="Yi Z."/>
            <person name="Salas-Leiva J.S."/>
            <person name="Gallot-Lavallee L."/>
            <person name="Kops G.J.P.L."/>
            <person name="Archibald J.M."/>
            <person name="Simpson A.G.B."/>
            <person name="Roger A.J."/>
        </authorList>
    </citation>
    <scope>NUCLEOTIDE SEQUENCE</scope>
    <source>
        <strain evidence="1">BICM</strain>
    </source>
</reference>
<evidence type="ECO:0000313" key="1">
    <source>
        <dbReference type="EMBL" id="KAG9393482.1"/>
    </source>
</evidence>
<organism evidence="1 2">
    <name type="scientific">Carpediemonas membranifera</name>
    <dbReference type="NCBI Taxonomy" id="201153"/>
    <lineage>
        <taxon>Eukaryota</taxon>
        <taxon>Metamonada</taxon>
        <taxon>Carpediemonas-like organisms</taxon>
        <taxon>Carpediemonas</taxon>
    </lineage>
</organism>
<dbReference type="AlphaFoldDB" id="A0A8J6B5U9"/>
<name>A0A8J6B5U9_9EUKA</name>
<keyword evidence="2" id="KW-1185">Reference proteome</keyword>
<evidence type="ECO:0000313" key="2">
    <source>
        <dbReference type="Proteomes" id="UP000717585"/>
    </source>
</evidence>
<accession>A0A8J6B5U9</accession>
<evidence type="ECO:0008006" key="3">
    <source>
        <dbReference type="Google" id="ProtNLM"/>
    </source>
</evidence>
<dbReference type="EMBL" id="JAHDYR010000024">
    <property type="protein sequence ID" value="KAG9393482.1"/>
    <property type="molecule type" value="Genomic_DNA"/>
</dbReference>
<dbReference type="Proteomes" id="UP000717585">
    <property type="component" value="Unassembled WGS sequence"/>
</dbReference>